<dbReference type="GO" id="GO:0043886">
    <property type="term" value="F:structural constituent of carboxysome shell"/>
    <property type="evidence" value="ECO:0007669"/>
    <property type="project" value="UniProtKB-ARBA"/>
</dbReference>
<dbReference type="InterPro" id="IPR050179">
    <property type="entry name" value="Trans_hexapeptide_repeat"/>
</dbReference>
<accession>A0A9E8ZBK2</accession>
<keyword evidence="1" id="KW-0012">Acyltransferase</keyword>
<dbReference type="KEGG" id="tsin:OXH18_14475"/>
<dbReference type="RefSeq" id="WP_268607803.1">
    <property type="nucleotide sequence ID" value="NZ_CP113797.1"/>
</dbReference>
<dbReference type="InterPro" id="IPR011004">
    <property type="entry name" value="Trimer_LpxA-like_sf"/>
</dbReference>
<dbReference type="EMBL" id="CP113797">
    <property type="protein sequence ID" value="WAL58388.1"/>
    <property type="molecule type" value="Genomic_DNA"/>
</dbReference>
<proteinExistence type="predicted"/>
<gene>
    <name evidence="1" type="ORF">OXH18_14475</name>
</gene>
<dbReference type="Proteomes" id="UP001163152">
    <property type="component" value="Chromosome"/>
</dbReference>
<sequence length="233" mass="26292">MFTVFPLLIALLPAKFKPFLYRRLLGWQIGSNVHIGLSYINGQHVIIGSNVTIGHFNILTTFRYLKIGSYTFIKNFNHFSGRCDHPKWPGYLEIGEGVNIMNHHYVDSHGKVEIGNNSILAGRDTHIWSHSLSYEQAKPMLSPLEITVGENVYVGARSTLVQCYIPDYSVIGAGSVVTRDFPSEPNCRLLIAGNPACVKKRYPLKTLNRVREPLNKDAFSKDPSITFNDEQNR</sequence>
<dbReference type="Gene3D" id="2.160.10.10">
    <property type="entry name" value="Hexapeptide repeat proteins"/>
    <property type="match status" value="1"/>
</dbReference>
<keyword evidence="1" id="KW-0808">Transferase</keyword>
<dbReference type="SUPFAM" id="SSF51161">
    <property type="entry name" value="Trimeric LpxA-like enzymes"/>
    <property type="match status" value="1"/>
</dbReference>
<dbReference type="PANTHER" id="PTHR43300">
    <property type="entry name" value="ACETYLTRANSFERASE"/>
    <property type="match status" value="1"/>
</dbReference>
<dbReference type="CDD" id="cd04647">
    <property type="entry name" value="LbH_MAT_like"/>
    <property type="match status" value="1"/>
</dbReference>
<organism evidence="1 2">
    <name type="scientific">Thermocoleostomius sinensis A174</name>
    <dbReference type="NCBI Taxonomy" id="2016057"/>
    <lineage>
        <taxon>Bacteria</taxon>
        <taxon>Bacillati</taxon>
        <taxon>Cyanobacteriota</taxon>
        <taxon>Cyanophyceae</taxon>
        <taxon>Oculatellales</taxon>
        <taxon>Oculatellaceae</taxon>
        <taxon>Thermocoleostomius</taxon>
    </lineage>
</organism>
<evidence type="ECO:0000313" key="1">
    <source>
        <dbReference type="EMBL" id="WAL58388.1"/>
    </source>
</evidence>
<dbReference type="AlphaFoldDB" id="A0A9E8ZBK2"/>
<reference evidence="1" key="1">
    <citation type="submission" date="2022-12" db="EMBL/GenBank/DDBJ databases">
        <title>Polyphasic identification of a Novel Hot-Spring Cyanobacterium Ocullathermofonsia sinensis gen nov. sp. nov. and Genomic Insights on its Adaptations to the Thermal Habitat.</title>
        <authorList>
            <person name="Daroch M."/>
            <person name="Tang J."/>
            <person name="Jiang Y."/>
        </authorList>
    </citation>
    <scope>NUCLEOTIDE SEQUENCE</scope>
    <source>
        <strain evidence="1">PKUAC-SCTA174</strain>
    </source>
</reference>
<name>A0A9E8ZBK2_9CYAN</name>
<evidence type="ECO:0000313" key="2">
    <source>
        <dbReference type="Proteomes" id="UP001163152"/>
    </source>
</evidence>
<keyword evidence="2" id="KW-1185">Reference proteome</keyword>
<dbReference type="GO" id="GO:0031470">
    <property type="term" value="C:carboxysome"/>
    <property type="evidence" value="ECO:0007669"/>
    <property type="project" value="UniProtKB-ARBA"/>
</dbReference>
<dbReference type="GO" id="GO:0016746">
    <property type="term" value="F:acyltransferase activity"/>
    <property type="evidence" value="ECO:0007669"/>
    <property type="project" value="UniProtKB-KW"/>
</dbReference>
<protein>
    <submittedName>
        <fullName evidence="1">Acyltransferase</fullName>
    </submittedName>
</protein>